<keyword evidence="6 7" id="KW-0862">Zinc</keyword>
<evidence type="ECO:0000256" key="7">
    <source>
        <dbReference type="HAMAP-Rule" id="MF_00009"/>
    </source>
</evidence>
<dbReference type="InterPro" id="IPR023091">
    <property type="entry name" value="MetalPrtase_cat_dom_sf_prd"/>
</dbReference>
<dbReference type="RefSeq" id="WP_151892808.1">
    <property type="nucleotide sequence ID" value="NZ_BKCF01000001.1"/>
</dbReference>
<keyword evidence="7" id="KW-0690">Ribosome biogenesis</keyword>
<evidence type="ECO:0000256" key="6">
    <source>
        <dbReference type="ARBA" id="ARBA00022833"/>
    </source>
</evidence>
<reference evidence="8 9" key="1">
    <citation type="submission" date="2019-08" db="EMBL/GenBank/DDBJ databases">
        <title>Ulvibacter marinistellae sp. nov., isolated from a starfish, Patiria pectinifera.</title>
        <authorList>
            <person name="Kawano K."/>
            <person name="Ushijima N."/>
            <person name="Kihara M."/>
            <person name="Itoh H."/>
        </authorList>
    </citation>
    <scope>NUCLEOTIDE SEQUENCE [LARGE SCALE GENOMIC DNA]</scope>
    <source>
        <strain evidence="8 9">KK4</strain>
    </source>
</reference>
<keyword evidence="4 7" id="KW-0255">Endonuclease</keyword>
<feature type="binding site" evidence="7">
    <location>
        <position position="105"/>
    </location>
    <ligand>
        <name>Zn(2+)</name>
        <dbReference type="ChEBI" id="CHEBI:29105"/>
        <note>catalytic</note>
    </ligand>
</feature>
<dbReference type="OrthoDB" id="9811984at2"/>
<sequence length="138" mass="16077">MISFYSETDFIIGNESNVKNWIIDIIESEGFDEGDIGYIFCDDNYLHKMNVEFLDHDTLTDIISFDYSMGKQIHGEIYISIDRVKENAEEFNAMFVDELHRVIIHGILHYCGYKDKTSSDAVLMRSKENEALSKRNFV</sequence>
<evidence type="ECO:0000256" key="5">
    <source>
        <dbReference type="ARBA" id="ARBA00022801"/>
    </source>
</evidence>
<comment type="cofactor">
    <cofactor evidence="7">
        <name>Zn(2+)</name>
        <dbReference type="ChEBI" id="CHEBI:29105"/>
    </cofactor>
    <text evidence="7">Binds 1 zinc ion.</text>
</comment>
<dbReference type="AlphaFoldDB" id="A0A5J4FXK5"/>
<evidence type="ECO:0000313" key="8">
    <source>
        <dbReference type="EMBL" id="GEQ84876.1"/>
    </source>
</evidence>
<dbReference type="GO" id="GO:0004222">
    <property type="term" value="F:metalloendopeptidase activity"/>
    <property type="evidence" value="ECO:0007669"/>
    <property type="project" value="InterPro"/>
</dbReference>
<gene>
    <name evidence="7 8" type="primary">ybeY</name>
    <name evidence="8" type="ORF">ULMS_03840</name>
</gene>
<keyword evidence="9" id="KW-1185">Reference proteome</keyword>
<dbReference type="HAMAP" id="MF_00009">
    <property type="entry name" value="Endoribonucl_YbeY"/>
    <property type="match status" value="1"/>
</dbReference>
<keyword evidence="3 7" id="KW-0479">Metal-binding</keyword>
<dbReference type="GO" id="GO:0006364">
    <property type="term" value="P:rRNA processing"/>
    <property type="evidence" value="ECO:0007669"/>
    <property type="project" value="UniProtKB-UniRule"/>
</dbReference>
<dbReference type="SUPFAM" id="SSF55486">
    <property type="entry name" value="Metalloproteases ('zincins'), catalytic domain"/>
    <property type="match status" value="1"/>
</dbReference>
<feature type="binding site" evidence="7">
    <location>
        <position position="109"/>
    </location>
    <ligand>
        <name>Zn(2+)</name>
        <dbReference type="ChEBI" id="CHEBI:29105"/>
        <note>catalytic</note>
    </ligand>
</feature>
<dbReference type="EMBL" id="BKCF01000001">
    <property type="protein sequence ID" value="GEQ84876.1"/>
    <property type="molecule type" value="Genomic_DNA"/>
</dbReference>
<dbReference type="GO" id="GO:0008270">
    <property type="term" value="F:zinc ion binding"/>
    <property type="evidence" value="ECO:0007669"/>
    <property type="project" value="UniProtKB-UniRule"/>
</dbReference>
<keyword evidence="2 7" id="KW-0540">Nuclease</keyword>
<name>A0A5J4FXK5_9FLAO</name>
<dbReference type="EC" id="3.1.-.-" evidence="7"/>
<dbReference type="InterPro" id="IPR002036">
    <property type="entry name" value="YbeY"/>
</dbReference>
<comment type="similarity">
    <text evidence="1 7">Belongs to the endoribonuclease YbeY family.</text>
</comment>
<comment type="caution">
    <text evidence="8">The sequence shown here is derived from an EMBL/GenBank/DDBJ whole genome shotgun (WGS) entry which is preliminary data.</text>
</comment>
<accession>A0A5J4FXK5</accession>
<dbReference type="GO" id="GO:0005737">
    <property type="term" value="C:cytoplasm"/>
    <property type="evidence" value="ECO:0007669"/>
    <property type="project" value="UniProtKB-SubCell"/>
</dbReference>
<protein>
    <recommendedName>
        <fullName evidence="7">Endoribonuclease YbeY</fullName>
        <ecNumber evidence="7">3.1.-.-</ecNumber>
    </recommendedName>
</protein>
<dbReference type="NCBIfam" id="TIGR00043">
    <property type="entry name" value="rRNA maturation RNase YbeY"/>
    <property type="match status" value="1"/>
</dbReference>
<keyword evidence="5 7" id="KW-0378">Hydrolase</keyword>
<evidence type="ECO:0000256" key="1">
    <source>
        <dbReference type="ARBA" id="ARBA00010875"/>
    </source>
</evidence>
<dbReference type="Proteomes" id="UP000326994">
    <property type="component" value="Unassembled WGS sequence"/>
</dbReference>
<evidence type="ECO:0000256" key="3">
    <source>
        <dbReference type="ARBA" id="ARBA00022723"/>
    </source>
</evidence>
<proteinExistence type="inferred from homology"/>
<evidence type="ECO:0000313" key="9">
    <source>
        <dbReference type="Proteomes" id="UP000326994"/>
    </source>
</evidence>
<comment type="function">
    <text evidence="7">Single strand-specific metallo-endoribonuclease involved in late-stage 70S ribosome quality control and in maturation of the 3' terminus of the 16S rRNA.</text>
</comment>
<evidence type="ECO:0000256" key="4">
    <source>
        <dbReference type="ARBA" id="ARBA00022759"/>
    </source>
</evidence>
<feature type="binding site" evidence="7">
    <location>
        <position position="115"/>
    </location>
    <ligand>
        <name>Zn(2+)</name>
        <dbReference type="ChEBI" id="CHEBI:29105"/>
        <note>catalytic</note>
    </ligand>
</feature>
<dbReference type="PANTHER" id="PTHR46986:SF1">
    <property type="entry name" value="ENDORIBONUCLEASE YBEY, CHLOROPLASTIC"/>
    <property type="match status" value="1"/>
</dbReference>
<dbReference type="PANTHER" id="PTHR46986">
    <property type="entry name" value="ENDORIBONUCLEASE YBEY, CHLOROPLASTIC"/>
    <property type="match status" value="1"/>
</dbReference>
<keyword evidence="7" id="KW-0963">Cytoplasm</keyword>
<keyword evidence="7" id="KW-0698">rRNA processing</keyword>
<evidence type="ECO:0000256" key="2">
    <source>
        <dbReference type="ARBA" id="ARBA00022722"/>
    </source>
</evidence>
<dbReference type="Gene3D" id="3.40.390.30">
    <property type="entry name" value="Metalloproteases ('zincins'), catalytic domain"/>
    <property type="match status" value="1"/>
</dbReference>
<organism evidence="8 9">
    <name type="scientific">Patiriisocius marinistellae</name>
    <dbReference type="NCBI Taxonomy" id="2494560"/>
    <lineage>
        <taxon>Bacteria</taxon>
        <taxon>Pseudomonadati</taxon>
        <taxon>Bacteroidota</taxon>
        <taxon>Flavobacteriia</taxon>
        <taxon>Flavobacteriales</taxon>
        <taxon>Flavobacteriaceae</taxon>
        <taxon>Patiriisocius</taxon>
    </lineage>
</organism>
<comment type="subcellular location">
    <subcellularLocation>
        <location evidence="7">Cytoplasm</location>
    </subcellularLocation>
</comment>
<dbReference type="GO" id="GO:0004521">
    <property type="term" value="F:RNA endonuclease activity"/>
    <property type="evidence" value="ECO:0007669"/>
    <property type="project" value="UniProtKB-UniRule"/>
</dbReference>
<dbReference type="Pfam" id="PF02130">
    <property type="entry name" value="YbeY"/>
    <property type="match status" value="1"/>
</dbReference>